<keyword evidence="2" id="KW-1185">Reference proteome</keyword>
<accession>A0ABX0MR81</accession>
<protein>
    <recommendedName>
        <fullName evidence="3">TIGR02270 family protein</fullName>
    </recommendedName>
</protein>
<reference evidence="1 2" key="1">
    <citation type="submission" date="2019-10" db="EMBL/GenBank/DDBJ databases">
        <title>Taxonomy of Antarctic Massilia spp.: description of Massilia rubra sp. nov., Massilia aquatica sp. nov., Massilia mucilaginosa sp. nov., Massilia frigida sp. nov. isolated from streams, lakes and regoliths.</title>
        <authorList>
            <person name="Holochova P."/>
            <person name="Sedlacek I."/>
            <person name="Kralova S."/>
            <person name="Maslanova I."/>
            <person name="Busse H.-J."/>
            <person name="Stankova E."/>
            <person name="Vrbovska V."/>
            <person name="Kovarovic V."/>
            <person name="Bartak M."/>
            <person name="Svec P."/>
            <person name="Pantucek R."/>
        </authorList>
    </citation>
    <scope>NUCLEOTIDE SEQUENCE [LARGE SCALE GENOMIC DNA]</scope>
    <source>
        <strain evidence="1 2">CCM 8694</strain>
    </source>
</reference>
<dbReference type="EMBL" id="WHJF01000010">
    <property type="protein sequence ID" value="NHZ61867.1"/>
    <property type="molecule type" value="Genomic_DNA"/>
</dbReference>
<evidence type="ECO:0000313" key="1">
    <source>
        <dbReference type="EMBL" id="NHZ61867.1"/>
    </source>
</evidence>
<organism evidence="1 2">
    <name type="scientific">Massilia genomosp. 1</name>
    <dbReference type="NCBI Taxonomy" id="2609280"/>
    <lineage>
        <taxon>Bacteria</taxon>
        <taxon>Pseudomonadati</taxon>
        <taxon>Pseudomonadota</taxon>
        <taxon>Betaproteobacteria</taxon>
        <taxon>Burkholderiales</taxon>
        <taxon>Oxalobacteraceae</taxon>
        <taxon>Telluria group</taxon>
        <taxon>Massilia</taxon>
    </lineage>
</organism>
<comment type="caution">
    <text evidence="1">The sequence shown here is derived from an EMBL/GenBank/DDBJ whole genome shotgun (WGS) entry which is preliminary data.</text>
</comment>
<dbReference type="InterPro" id="IPR011989">
    <property type="entry name" value="ARM-like"/>
</dbReference>
<proteinExistence type="predicted"/>
<dbReference type="Gene3D" id="1.25.10.10">
    <property type="entry name" value="Leucine-rich Repeat Variant"/>
    <property type="match status" value="1"/>
</dbReference>
<evidence type="ECO:0000313" key="2">
    <source>
        <dbReference type="Proteomes" id="UP000610594"/>
    </source>
</evidence>
<dbReference type="Proteomes" id="UP000610594">
    <property type="component" value="Unassembled WGS sequence"/>
</dbReference>
<name>A0ABX0MR81_9BURK</name>
<evidence type="ECO:0008006" key="3">
    <source>
        <dbReference type="Google" id="ProtNLM"/>
    </source>
</evidence>
<sequence length="452" mass="49024">MTTLSIPRIIAPLIRRHSEDAAFYWGLIDASINAPRLSLDTVARFGDMLDAHLEGLKVAGPDGWGPCLASLERWRKPADAFVCAHQAFTLGDAAAIDALLMQIRQRPDELLRGVISALAWQAPVHAAAIIRQWTGTNSEIIQQVAALRAAALVDTDAAGLLGQPIEHFLDSPDSHVRTAACRFAATVPPGVAPDVALTRCLADSAVIVRAEASIALHALGRQKAKVDEEKGIDLANTLWQCVVGQVTAVNESTGWYRHQAVRRLQRWVRNLATMVPLGHDKISELLDFVPARIGLRFIACHGDPAYLPYAIARMANPDTCRYAGWVWETITGIDLESAALSLPEPPLAPEDDGISDARVDADHDLPLPDMDAIARYATAHLAPGQRTLAGQALTPAFAVAVLETAPQATRSLACQFLRLSYPQLKLSSRAQIGVQRAAIERLRRVLVEEALR</sequence>
<dbReference type="RefSeq" id="WP_167236090.1">
    <property type="nucleotide sequence ID" value="NZ_WHJF01000010.1"/>
</dbReference>
<gene>
    <name evidence="1" type="ORF">F1735_06060</name>
</gene>